<dbReference type="EMBL" id="KN817680">
    <property type="protein sequence ID" value="KJA14418.1"/>
    <property type="molecule type" value="Genomic_DNA"/>
</dbReference>
<feature type="region of interest" description="Disordered" evidence="1">
    <location>
        <begin position="275"/>
        <end position="295"/>
    </location>
</feature>
<evidence type="ECO:0000313" key="3">
    <source>
        <dbReference type="EMBL" id="KJA14418.1"/>
    </source>
</evidence>
<feature type="region of interest" description="Disordered" evidence="1">
    <location>
        <begin position="134"/>
        <end position="186"/>
    </location>
</feature>
<dbReference type="OrthoDB" id="3270804at2759"/>
<dbReference type="Proteomes" id="UP000054270">
    <property type="component" value="Unassembled WGS sequence"/>
</dbReference>
<proteinExistence type="predicted"/>
<keyword evidence="4" id="KW-1185">Reference proteome</keyword>
<protein>
    <submittedName>
        <fullName evidence="2">Uncharacterized protein</fullName>
    </submittedName>
</protein>
<sequence>MDNKPQGYDLDETNARGALNHSSLRIIEASELVLPLKGWYPGREYYIITKGLEVGVFLDMSEVRRSIGPFSSLMWVTCRTWRDAVAIWHAACQTNAVSILREGTIRDSSASAAATTSELRPHIGAPAARHLASDKPAALIPTPPTSTTSTPLLSNLDRHPPSVVVVSDSDSNSDGSYDDSSEVEATSPKVIERKVDRFDLSDDENGRPYLRQTYDAATGTYLGAPTRTKVPGQERAAPCNSTTALKCSKSCPPVVPVSGYKSSSAASIVHAQLPPSNSIQPATQFKRATKKSMRL</sequence>
<name>A0A0D2LTI8_HYPSF</name>
<evidence type="ECO:0000313" key="4">
    <source>
        <dbReference type="Proteomes" id="UP000054270"/>
    </source>
</evidence>
<reference evidence="2" key="2">
    <citation type="submission" date="2014-04" db="EMBL/GenBank/DDBJ databases">
        <title>Evolutionary Origins and Diversification of the Mycorrhizal Mutualists.</title>
        <authorList>
            <consortium name="DOE Joint Genome Institute"/>
            <person name="Kohler A."/>
            <person name="Kuo A."/>
            <person name="Nagy L.G."/>
            <person name="Floudas D."/>
            <person name="Copeland A."/>
            <person name="Barry K.W."/>
            <person name="Cichocki N."/>
            <person name="Veneault-Fourrey C."/>
            <person name="LaButti K."/>
            <person name="Lindquist E.A."/>
            <person name="Lipzen A."/>
            <person name="Lundell T."/>
            <person name="Morin E."/>
            <person name="Murat C."/>
            <person name="Riley R."/>
            <person name="Ohm R."/>
            <person name="Sun H."/>
            <person name="Tunlid A."/>
            <person name="Henrissat B."/>
            <person name="Grigoriev I.V."/>
            <person name="Hibbett D.S."/>
            <person name="Martin F."/>
            <person name="Consortium M.G."/>
        </authorList>
    </citation>
    <scope>NUCLEOTIDE SEQUENCE [LARGE SCALE GENOMIC DNA]</scope>
    <source>
        <strain evidence="2">FD-334 SS-4</strain>
    </source>
</reference>
<accession>A0A0D2LTI8</accession>
<feature type="compositionally biased region" description="Low complexity" evidence="1">
    <location>
        <begin position="162"/>
        <end position="175"/>
    </location>
</feature>
<evidence type="ECO:0000256" key="1">
    <source>
        <dbReference type="SAM" id="MobiDB-lite"/>
    </source>
</evidence>
<dbReference type="EMBL" id="KN817693">
    <property type="protein sequence ID" value="KJA14123.1"/>
    <property type="molecule type" value="Genomic_DNA"/>
</dbReference>
<dbReference type="AlphaFoldDB" id="A0A0D2LTI8"/>
<evidence type="ECO:0000313" key="2">
    <source>
        <dbReference type="EMBL" id="KJA14123.1"/>
    </source>
</evidence>
<organism evidence="2 4">
    <name type="scientific">Hypholoma sublateritium (strain FD-334 SS-4)</name>
    <dbReference type="NCBI Taxonomy" id="945553"/>
    <lineage>
        <taxon>Eukaryota</taxon>
        <taxon>Fungi</taxon>
        <taxon>Dikarya</taxon>
        <taxon>Basidiomycota</taxon>
        <taxon>Agaricomycotina</taxon>
        <taxon>Agaricomycetes</taxon>
        <taxon>Agaricomycetidae</taxon>
        <taxon>Agaricales</taxon>
        <taxon>Agaricineae</taxon>
        <taxon>Strophariaceae</taxon>
        <taxon>Hypholoma</taxon>
    </lineage>
</organism>
<gene>
    <name evidence="3" type="ORF">HYPSUDRAFT_208725</name>
    <name evidence="2" type="ORF">HYPSUDRAFT_208970</name>
</gene>
<feature type="compositionally biased region" description="Low complexity" evidence="1">
    <location>
        <begin position="136"/>
        <end position="154"/>
    </location>
</feature>
<reference evidence="4" key="1">
    <citation type="submission" date="2014-04" db="EMBL/GenBank/DDBJ databases">
        <title>Evolutionary Origins and Diversification of the Mycorrhizal Mutualists.</title>
        <authorList>
            <consortium name="DOE Joint Genome Institute"/>
            <consortium name="Mycorrhizal Genomics Consortium"/>
            <person name="Kohler A."/>
            <person name="Kuo A."/>
            <person name="Nagy L.G."/>
            <person name="Floudas D."/>
            <person name="Copeland A."/>
            <person name="Barry K.W."/>
            <person name="Cichocki N."/>
            <person name="Veneault-Fourrey C."/>
            <person name="LaButti K."/>
            <person name="Lindquist E.A."/>
            <person name="Lipzen A."/>
            <person name="Lundell T."/>
            <person name="Morin E."/>
            <person name="Murat C."/>
            <person name="Riley R."/>
            <person name="Ohm R."/>
            <person name="Sun H."/>
            <person name="Tunlid A."/>
            <person name="Henrissat B."/>
            <person name="Grigoriev I.V."/>
            <person name="Hibbett D.S."/>
            <person name="Martin F."/>
        </authorList>
    </citation>
    <scope>NUCLEOTIDE SEQUENCE [LARGE SCALE GENOMIC DNA]</scope>
    <source>
        <strain evidence="4">FD-334 SS-4</strain>
    </source>
</reference>